<comment type="similarity">
    <text evidence="7">Belongs to the Leviviricetes maturation protein family.</text>
</comment>
<dbReference type="EMBL" id="MN539861">
    <property type="protein sequence ID" value="QIR30324.1"/>
    <property type="molecule type" value="Genomic_RNA"/>
</dbReference>
<sequence>MSIPAHTNSFGPSYKEDDVASFFQYTDEPGPRNNSFTRLLAYNDKWPYTRGDGFSPNPYKRTIVVLEDEKPMLQHVPPGAIASYGWDRDYWISSEEKLLTGARFDNIDAQRSNIRSATRTKALLKLSDGKATLGVDLAEALTTANMLASDASTLARALLAFKRGNFKSIPALFGINRRDLLSGKFAADKWLQFQYGYKPLYSQIGQYADLLSGQLKKPLLLFGKSVQSATASQEFLRNRDRTLSRGNYSARWKTEYCAKVSNPYLRSFNEVGLLNPLSVAWELVPYSFVVDWFVPIGNVLEGISATAGLEFVWGFESDTTDFSFLEEAVIGNVTSAPGFVTQNAKRRIRGKLFERSVLSEFRLPELYAKANPFSTSHITSAVSLIRNLFR</sequence>
<dbReference type="InterPro" id="IPR005563">
    <property type="entry name" value="A_protein"/>
</dbReference>
<evidence type="ECO:0000256" key="7">
    <source>
        <dbReference type="ARBA" id="ARBA00035110"/>
    </source>
</evidence>
<name>A0A6G9RWR5_9VIRU</name>
<evidence type="ECO:0000256" key="6">
    <source>
        <dbReference type="ARBA" id="ARBA00023296"/>
    </source>
</evidence>
<evidence type="ECO:0000256" key="1">
    <source>
        <dbReference type="ARBA" id="ARBA00004328"/>
    </source>
</evidence>
<dbReference type="GO" id="GO:0039666">
    <property type="term" value="P:virion attachment to host cell pilus"/>
    <property type="evidence" value="ECO:0007669"/>
    <property type="project" value="UniProtKB-KW"/>
</dbReference>
<dbReference type="GO" id="GO:0044423">
    <property type="term" value="C:virion component"/>
    <property type="evidence" value="ECO:0007669"/>
    <property type="project" value="UniProtKB-KW"/>
</dbReference>
<evidence type="ECO:0000256" key="5">
    <source>
        <dbReference type="ARBA" id="ARBA00023104"/>
    </source>
</evidence>
<keyword evidence="5" id="KW-1175">Viral attachment to host cell pilus</keyword>
<reference evidence="8" key="1">
    <citation type="journal article" date="2020" name="Virus Evol.">
        <title>Analysis of the virome associated to grapevine downy mildew lesions reveals new mycovirus lineages.</title>
        <authorList>
            <person name="Chiapello M."/>
            <person name="Rodriguez-Romero J."/>
            <person name="Ayllon M.A."/>
            <person name="Turina M."/>
        </authorList>
    </citation>
    <scope>NUCLEOTIDE SEQUENCE</scope>
    <source>
        <strain evidence="8">DMG-D_DN19016</strain>
    </source>
</reference>
<evidence type="ECO:0000256" key="2">
    <source>
        <dbReference type="ARBA" id="ARBA00022581"/>
    </source>
</evidence>
<keyword evidence="6" id="KW-1160">Virus entry into host cell</keyword>
<keyword evidence="3" id="KW-1161">Viral attachment to host cell</keyword>
<evidence type="ECO:0000256" key="3">
    <source>
        <dbReference type="ARBA" id="ARBA00022804"/>
    </source>
</evidence>
<accession>A0A6G9RWR5</accession>
<protein>
    <submittedName>
        <fullName evidence="8">ORF2</fullName>
    </submittedName>
</protein>
<dbReference type="Pfam" id="PF03863">
    <property type="entry name" value="Phage_mat-A"/>
    <property type="match status" value="1"/>
</dbReference>
<evidence type="ECO:0000256" key="4">
    <source>
        <dbReference type="ARBA" id="ARBA00022844"/>
    </source>
</evidence>
<comment type="subcellular location">
    <subcellularLocation>
        <location evidence="1">Virion</location>
    </subcellularLocation>
</comment>
<keyword evidence="4" id="KW-0946">Virion</keyword>
<proteinExistence type="inferred from homology"/>
<keyword evidence="2" id="KW-0945">Host-virus interaction</keyword>
<organism evidence="8">
    <name type="scientific">Plasmopara viticola lesion associated levivirus 1</name>
    <dbReference type="NCBI Taxonomy" id="2719535"/>
    <lineage>
        <taxon>Viruses</taxon>
        <taxon>Riboviria</taxon>
        <taxon>Orthornavirae</taxon>
        <taxon>Lenarviricota</taxon>
        <taxon>Leviviricetes</taxon>
        <taxon>Norzivirales</taxon>
        <taxon>Fiersviridae</taxon>
        <taxon>Mihkrovirus</taxon>
        <taxon>Mihkrovirus plasmoparicola</taxon>
    </lineage>
</organism>
<evidence type="ECO:0000313" key="8">
    <source>
        <dbReference type="EMBL" id="QIR30324.1"/>
    </source>
</evidence>